<evidence type="ECO:0000256" key="1">
    <source>
        <dbReference type="SAM" id="MobiDB-lite"/>
    </source>
</evidence>
<protein>
    <submittedName>
        <fullName evidence="2">Uncharacterized protein</fullName>
    </submittedName>
</protein>
<dbReference type="Gene3D" id="6.10.280.100">
    <property type="match status" value="1"/>
</dbReference>
<feature type="compositionally biased region" description="Polar residues" evidence="1">
    <location>
        <begin position="142"/>
        <end position="151"/>
    </location>
</feature>
<proteinExistence type="predicted"/>
<evidence type="ECO:0000313" key="2">
    <source>
        <dbReference type="EMBL" id="CAI6338760.1"/>
    </source>
</evidence>
<gene>
    <name evidence="2" type="ORF">PDIGIT_LOCUS11894</name>
</gene>
<dbReference type="AlphaFoldDB" id="A0A9W4UML8"/>
<evidence type="ECO:0000313" key="3">
    <source>
        <dbReference type="Proteomes" id="UP001152607"/>
    </source>
</evidence>
<name>A0A9W4UML8_9PLEO</name>
<comment type="caution">
    <text evidence="2">The sequence shown here is derived from an EMBL/GenBank/DDBJ whole genome shotgun (WGS) entry which is preliminary data.</text>
</comment>
<dbReference type="OrthoDB" id="2348401at2759"/>
<dbReference type="EMBL" id="CAOQHR010000008">
    <property type="protein sequence ID" value="CAI6338760.1"/>
    <property type="molecule type" value="Genomic_DNA"/>
</dbReference>
<dbReference type="InterPro" id="IPR007250">
    <property type="entry name" value="HSP9_HSP12"/>
</dbReference>
<feature type="region of interest" description="Disordered" evidence="1">
    <location>
        <begin position="110"/>
        <end position="185"/>
    </location>
</feature>
<reference evidence="2" key="1">
    <citation type="submission" date="2023-01" db="EMBL/GenBank/DDBJ databases">
        <authorList>
            <person name="Van Ghelder C."/>
            <person name="Rancurel C."/>
        </authorList>
    </citation>
    <scope>NUCLEOTIDE SEQUENCE</scope>
    <source>
        <strain evidence="2">CNCM I-4278</strain>
    </source>
</reference>
<organism evidence="2 3">
    <name type="scientific">Periconia digitata</name>
    <dbReference type="NCBI Taxonomy" id="1303443"/>
    <lineage>
        <taxon>Eukaryota</taxon>
        <taxon>Fungi</taxon>
        <taxon>Dikarya</taxon>
        <taxon>Ascomycota</taxon>
        <taxon>Pezizomycotina</taxon>
        <taxon>Dothideomycetes</taxon>
        <taxon>Pleosporomycetidae</taxon>
        <taxon>Pleosporales</taxon>
        <taxon>Massarineae</taxon>
        <taxon>Periconiaceae</taxon>
        <taxon>Periconia</taxon>
    </lineage>
</organism>
<sequence length="185" mass="20736">MLAPLYVIFGYDVESTTVCPHSGEWRRCSYPIYEPLFNAYGWMKADLRGLLKEDHVQGLNPDENRIDRGLPHATPCNRANHTFIQHARIQMMRDTETLSSAASYFHDKAKESMVPDSTKSTQTKLKESITDATDKFARGAQPDSSKSSGQEFSDKVGRSHDRNVHGSGPESVLDKTKHALGMGRH</sequence>
<keyword evidence="3" id="KW-1185">Reference proteome</keyword>
<feature type="compositionally biased region" description="Basic and acidic residues" evidence="1">
    <location>
        <begin position="124"/>
        <end position="137"/>
    </location>
</feature>
<accession>A0A9W4UML8</accession>
<dbReference type="Proteomes" id="UP001152607">
    <property type="component" value="Unassembled WGS sequence"/>
</dbReference>
<feature type="compositionally biased region" description="Basic and acidic residues" evidence="1">
    <location>
        <begin position="152"/>
        <end position="164"/>
    </location>
</feature>
<dbReference type="Pfam" id="PF04119">
    <property type="entry name" value="HSP9_HSP12"/>
    <property type="match status" value="1"/>
</dbReference>